<dbReference type="AlphaFoldDB" id="A0A4Y7TBE7"/>
<feature type="domain" description="Fungal-type protein kinase" evidence="2">
    <location>
        <begin position="308"/>
        <end position="505"/>
    </location>
</feature>
<evidence type="ECO:0000256" key="1">
    <source>
        <dbReference type="SAM" id="MobiDB-lite"/>
    </source>
</evidence>
<dbReference type="Pfam" id="PF17667">
    <property type="entry name" value="Pkinase_fungal"/>
    <property type="match status" value="2"/>
</dbReference>
<dbReference type="EMBL" id="QPFP01000018">
    <property type="protein sequence ID" value="TEB31497.1"/>
    <property type="molecule type" value="Genomic_DNA"/>
</dbReference>
<dbReference type="InterPro" id="IPR040976">
    <property type="entry name" value="Pkinase_fungal"/>
</dbReference>
<evidence type="ECO:0000313" key="4">
    <source>
        <dbReference type="Proteomes" id="UP000298030"/>
    </source>
</evidence>
<name>A0A4Y7TBE7_COPMI</name>
<accession>A0A4Y7TBE7</accession>
<organism evidence="3 4">
    <name type="scientific">Coprinellus micaceus</name>
    <name type="common">Glistening ink-cap mushroom</name>
    <name type="synonym">Coprinus micaceus</name>
    <dbReference type="NCBI Taxonomy" id="71717"/>
    <lineage>
        <taxon>Eukaryota</taxon>
        <taxon>Fungi</taxon>
        <taxon>Dikarya</taxon>
        <taxon>Basidiomycota</taxon>
        <taxon>Agaricomycotina</taxon>
        <taxon>Agaricomycetes</taxon>
        <taxon>Agaricomycetidae</taxon>
        <taxon>Agaricales</taxon>
        <taxon>Agaricineae</taxon>
        <taxon>Psathyrellaceae</taxon>
        <taxon>Coprinellus</taxon>
    </lineage>
</organism>
<feature type="region of interest" description="Disordered" evidence="1">
    <location>
        <begin position="756"/>
        <end position="817"/>
    </location>
</feature>
<dbReference type="STRING" id="71717.A0A4Y7TBE7"/>
<feature type="region of interest" description="Disordered" evidence="1">
    <location>
        <begin position="1"/>
        <end position="70"/>
    </location>
</feature>
<feature type="domain" description="Fungal-type protein kinase" evidence="2">
    <location>
        <begin position="561"/>
        <end position="641"/>
    </location>
</feature>
<evidence type="ECO:0000259" key="2">
    <source>
        <dbReference type="Pfam" id="PF17667"/>
    </source>
</evidence>
<proteinExistence type="predicted"/>
<evidence type="ECO:0000313" key="3">
    <source>
        <dbReference type="EMBL" id="TEB31497.1"/>
    </source>
</evidence>
<gene>
    <name evidence="3" type="ORF">FA13DRAFT_1709479</name>
</gene>
<protein>
    <recommendedName>
        <fullName evidence="2">Fungal-type protein kinase domain-containing protein</fullName>
    </recommendedName>
</protein>
<feature type="region of interest" description="Disordered" evidence="1">
    <location>
        <begin position="119"/>
        <end position="176"/>
    </location>
</feature>
<dbReference type="OrthoDB" id="2747778at2759"/>
<dbReference type="Proteomes" id="UP000298030">
    <property type="component" value="Unassembled WGS sequence"/>
</dbReference>
<sequence length="817" mass="90742">MPSNSKPPAKGRRANLRSSTRNRKELADSIKAKLAVDPEVLPSRLRTRSAAAAETPVTTAPEPIPRRRTRSAPTVVFTERVTRSTTAAQRAAAAAVKGGSKKAATKITSPIGRARAHTLNRRRPEYRTPTPPCEARNSEPASPHTPIRDAKSSSVTSHLGSTPMGPSAQNAPNDASFPDMERIVMMELGNKIVAADEAYAKDMYTHLATDKQIKAAFNKLGYAPRRKYGGGCGRWADLPDVANREEELYEKFVKIANSVVEHLGKPAQQSTRECQDTHNNQFIHRDNASHKSRPDISIVATGPSFETPNGKAEVGYTNMAAFFEIKKDTAKVTDEKLVQQTGVYARQIYLHQPNRKFVRTVVLTEHHRRQAFPMDNLHQDPYTFVRLILGLTSFDEETLGLDTNIQWTIDEAGKKAAGTIKMVDSNDEALTFDLLDVHPVFHRAAICGRGTTCWSAHSPRVGPDGKRVRVLIKDAWRSDDRAAEYTFLEEVKGVNGVSRMLHYQDHLAETKDFRGPSAPNDANFFNRIWLRLASEQHGPSLKHFISQKQAIAALRDTILNEDALPGLRGILIDLDMAIRTGPRVVSSISSAHRTGTRLYQSCSVLGSYPPSSDDGDDEFDRTILAHDYLDDIESFFFVAVHLMYGWSDVEKEVEKTPKFLKLWDDVDPTVSLNSKESFIKKKLPTPGPPFWGQPCRELLASFQGFVHDILLQKDAIRGLDDPDQRLEELNKLYAGFEDHYLTLKAMFDKALHELDQQKPAPPSNPAAIGPPRVGKRGSDSVEESGEPVNPSKRTRTANGPKSRLAEPMDAQNETVCG</sequence>
<feature type="compositionally biased region" description="Low complexity" evidence="1">
    <location>
        <begin position="50"/>
        <end position="61"/>
    </location>
</feature>
<feature type="compositionally biased region" description="Basic and acidic residues" evidence="1">
    <location>
        <begin position="22"/>
        <end position="36"/>
    </location>
</feature>
<comment type="caution">
    <text evidence="3">The sequence shown here is derived from an EMBL/GenBank/DDBJ whole genome shotgun (WGS) entry which is preliminary data.</text>
</comment>
<dbReference type="PANTHER" id="PTHR38248:SF2">
    <property type="entry name" value="FUNK1 11"/>
    <property type="match status" value="1"/>
</dbReference>
<keyword evidence="4" id="KW-1185">Reference proteome</keyword>
<dbReference type="PANTHER" id="PTHR38248">
    <property type="entry name" value="FUNK1 6"/>
    <property type="match status" value="1"/>
</dbReference>
<reference evidence="3 4" key="1">
    <citation type="journal article" date="2019" name="Nat. Ecol. Evol.">
        <title>Megaphylogeny resolves global patterns of mushroom evolution.</title>
        <authorList>
            <person name="Varga T."/>
            <person name="Krizsan K."/>
            <person name="Foldi C."/>
            <person name="Dima B."/>
            <person name="Sanchez-Garcia M."/>
            <person name="Sanchez-Ramirez S."/>
            <person name="Szollosi G.J."/>
            <person name="Szarkandi J.G."/>
            <person name="Papp V."/>
            <person name="Albert L."/>
            <person name="Andreopoulos W."/>
            <person name="Angelini C."/>
            <person name="Antonin V."/>
            <person name="Barry K.W."/>
            <person name="Bougher N.L."/>
            <person name="Buchanan P."/>
            <person name="Buyck B."/>
            <person name="Bense V."/>
            <person name="Catcheside P."/>
            <person name="Chovatia M."/>
            <person name="Cooper J."/>
            <person name="Damon W."/>
            <person name="Desjardin D."/>
            <person name="Finy P."/>
            <person name="Geml J."/>
            <person name="Haridas S."/>
            <person name="Hughes K."/>
            <person name="Justo A."/>
            <person name="Karasinski D."/>
            <person name="Kautmanova I."/>
            <person name="Kiss B."/>
            <person name="Kocsube S."/>
            <person name="Kotiranta H."/>
            <person name="LaButti K.M."/>
            <person name="Lechner B.E."/>
            <person name="Liimatainen K."/>
            <person name="Lipzen A."/>
            <person name="Lukacs Z."/>
            <person name="Mihaltcheva S."/>
            <person name="Morgado L.N."/>
            <person name="Niskanen T."/>
            <person name="Noordeloos M.E."/>
            <person name="Ohm R.A."/>
            <person name="Ortiz-Santana B."/>
            <person name="Ovrebo C."/>
            <person name="Racz N."/>
            <person name="Riley R."/>
            <person name="Savchenko A."/>
            <person name="Shiryaev A."/>
            <person name="Soop K."/>
            <person name="Spirin V."/>
            <person name="Szebenyi C."/>
            <person name="Tomsovsky M."/>
            <person name="Tulloss R.E."/>
            <person name="Uehling J."/>
            <person name="Grigoriev I.V."/>
            <person name="Vagvolgyi C."/>
            <person name="Papp T."/>
            <person name="Martin F.M."/>
            <person name="Miettinen O."/>
            <person name="Hibbett D.S."/>
            <person name="Nagy L.G."/>
        </authorList>
    </citation>
    <scope>NUCLEOTIDE SEQUENCE [LARGE SCALE GENOMIC DNA]</scope>
    <source>
        <strain evidence="3 4">FP101781</strain>
    </source>
</reference>